<gene>
    <name evidence="3" type="ORF">I2501_07225</name>
</gene>
<evidence type="ECO:0008006" key="5">
    <source>
        <dbReference type="Google" id="ProtNLM"/>
    </source>
</evidence>
<keyword evidence="2" id="KW-1133">Transmembrane helix</keyword>
<feature type="transmembrane region" description="Helical" evidence="2">
    <location>
        <begin position="66"/>
        <end position="86"/>
    </location>
</feature>
<name>A0A931AYL6_9ACTN</name>
<evidence type="ECO:0000313" key="4">
    <source>
        <dbReference type="Proteomes" id="UP000657385"/>
    </source>
</evidence>
<dbReference type="AlphaFoldDB" id="A0A931AYL6"/>
<feature type="transmembrane region" description="Helical" evidence="2">
    <location>
        <begin position="388"/>
        <end position="409"/>
    </location>
</feature>
<reference evidence="3" key="1">
    <citation type="submission" date="2020-11" db="EMBL/GenBank/DDBJ databases">
        <title>Isolation and identification of active actinomycetes.</title>
        <authorList>
            <person name="Yu B."/>
        </authorList>
    </citation>
    <scope>NUCLEOTIDE SEQUENCE</scope>
    <source>
        <strain evidence="3">NEAU-YB345</strain>
    </source>
</reference>
<dbReference type="RefSeq" id="WP_196193042.1">
    <property type="nucleotide sequence ID" value="NZ_JADPRT010000003.1"/>
</dbReference>
<evidence type="ECO:0000256" key="2">
    <source>
        <dbReference type="SAM" id="Phobius"/>
    </source>
</evidence>
<protein>
    <recommendedName>
        <fullName evidence="5">Integral membrane protein</fullName>
    </recommendedName>
</protein>
<feature type="transmembrane region" description="Helical" evidence="2">
    <location>
        <begin position="350"/>
        <end position="376"/>
    </location>
</feature>
<feature type="transmembrane region" description="Helical" evidence="2">
    <location>
        <begin position="199"/>
        <end position="227"/>
    </location>
</feature>
<feature type="transmembrane region" description="Helical" evidence="2">
    <location>
        <begin position="98"/>
        <end position="119"/>
    </location>
</feature>
<dbReference type="Proteomes" id="UP000657385">
    <property type="component" value="Unassembled WGS sequence"/>
</dbReference>
<dbReference type="InterPro" id="IPR045931">
    <property type="entry name" value="DUF6350"/>
</dbReference>
<keyword evidence="2" id="KW-0812">Transmembrane</keyword>
<feature type="region of interest" description="Disordered" evidence="1">
    <location>
        <begin position="485"/>
        <end position="516"/>
    </location>
</feature>
<proteinExistence type="predicted"/>
<feature type="transmembrane region" description="Helical" evidence="2">
    <location>
        <begin position="7"/>
        <end position="33"/>
    </location>
</feature>
<accession>A0A931AYL6</accession>
<dbReference type="Pfam" id="PF19877">
    <property type="entry name" value="DUF6350"/>
    <property type="match status" value="1"/>
</dbReference>
<feature type="transmembrane region" description="Helical" evidence="2">
    <location>
        <begin position="297"/>
        <end position="318"/>
    </location>
</feature>
<comment type="caution">
    <text evidence="3">The sequence shown here is derived from an EMBL/GenBank/DDBJ whole genome shotgun (WGS) entry which is preliminary data.</text>
</comment>
<keyword evidence="2" id="KW-0472">Membrane</keyword>
<evidence type="ECO:0000313" key="3">
    <source>
        <dbReference type="EMBL" id="MBF9067829.1"/>
    </source>
</evidence>
<dbReference type="EMBL" id="JADPRT010000003">
    <property type="protein sequence ID" value="MBF9067829.1"/>
    <property type="molecule type" value="Genomic_DNA"/>
</dbReference>
<feature type="transmembrane region" description="Helical" evidence="2">
    <location>
        <begin position="239"/>
        <end position="261"/>
    </location>
</feature>
<evidence type="ECO:0000256" key="1">
    <source>
        <dbReference type="SAM" id="MobiDB-lite"/>
    </source>
</evidence>
<feature type="compositionally biased region" description="Low complexity" evidence="1">
    <location>
        <begin position="485"/>
        <end position="494"/>
    </location>
</feature>
<sequence length="516" mass="52144">MANFDRPALLAGAAAAVTGWGLVAVPVFLLWVVTPYADDSLFAVPRLAGGLWLLGHGGPLRWEDPVGVATLGVAPLAVTALAVVLVHQAAARTGRIGSVVAGYATVGFLVSLLALGGALQSEPLPDLLWVVLTALPAAMTGARRRTGEWGIAAAWAALRARGQWLGIWPVVAPEGRFAATLARIGALAPYRDRALRAGAAGALALLGCGGLVLTVALLVHLSAVGGLAAQLAPDVPGRLGLLLLCAVLLPNAAVWSASWALGPGFTLSAHAAATGTQALPPIAFPLLAIAPGPGRSVLGLVALLTPVVSGAVVGWALGRDSADLPGFVTAAMPVTAASADEPARTGRWELAVTVVCAAVCTAGIAAAVALWAGGALGDVALAHVGPPVGWTALAAFGWTAGAGLPAAYLHRWWAGRAERAARRSAERAAQAEAATETGVGTDAREAGDAWDRWDARAMSARTAHTADATGLTELIGDLITEDWAASGTGTAEETTPARRSWLSRRSAGRARPEAGA</sequence>
<keyword evidence="4" id="KW-1185">Reference proteome</keyword>
<organism evidence="3 4">
    <name type="scientific">Streptacidiphilus fuscans</name>
    <dbReference type="NCBI Taxonomy" id="2789292"/>
    <lineage>
        <taxon>Bacteria</taxon>
        <taxon>Bacillati</taxon>
        <taxon>Actinomycetota</taxon>
        <taxon>Actinomycetes</taxon>
        <taxon>Kitasatosporales</taxon>
        <taxon>Streptomycetaceae</taxon>
        <taxon>Streptacidiphilus</taxon>
    </lineage>
</organism>